<dbReference type="Proteomes" id="UP000005824">
    <property type="component" value="Unassembled WGS sequence"/>
</dbReference>
<evidence type="ECO:0000256" key="9">
    <source>
        <dbReference type="ARBA" id="ARBA00048359"/>
    </source>
</evidence>
<dbReference type="CDD" id="cd07960">
    <property type="entry name" value="Anticodon_Ia_Ile_BEm"/>
    <property type="match status" value="1"/>
</dbReference>
<dbReference type="Gene3D" id="1.10.10.830">
    <property type="entry name" value="Ile-tRNA synthetase CP2 domain-like"/>
    <property type="match status" value="1"/>
</dbReference>
<dbReference type="CDD" id="cd00818">
    <property type="entry name" value="IleRS_core"/>
    <property type="match status" value="1"/>
</dbReference>
<dbReference type="HAMAP" id="MF_02002">
    <property type="entry name" value="Ile_tRNA_synth_type1"/>
    <property type="match status" value="1"/>
</dbReference>
<evidence type="ECO:0000256" key="4">
    <source>
        <dbReference type="ARBA" id="ARBA00022741"/>
    </source>
</evidence>
<feature type="domain" description="Aminoacyl-tRNA synthetase class Ia" evidence="11">
    <location>
        <begin position="27"/>
        <end position="633"/>
    </location>
</feature>
<dbReference type="GO" id="GO:0005524">
    <property type="term" value="F:ATP binding"/>
    <property type="evidence" value="ECO:0007669"/>
    <property type="project" value="UniProtKB-UniRule"/>
</dbReference>
<evidence type="ECO:0000259" key="11">
    <source>
        <dbReference type="Pfam" id="PF00133"/>
    </source>
</evidence>
<keyword evidence="4 10" id="KW-0547">Nucleotide-binding</keyword>
<dbReference type="Gene3D" id="3.90.740.10">
    <property type="entry name" value="Valyl/Leucyl/Isoleucyl-tRNA synthetase, editing domain"/>
    <property type="match status" value="1"/>
</dbReference>
<reference evidence="14 15" key="1">
    <citation type="journal article" date="2011" name="J. Bacteriol.">
        <title>Genome sequence of Chthoniobacter flavus Ellin428, an aerobic heterotrophic soil bacterium.</title>
        <authorList>
            <person name="Kant R."/>
            <person name="van Passel M.W."/>
            <person name="Palva A."/>
            <person name="Lucas S."/>
            <person name="Lapidus A."/>
            <person name="Glavina Del Rio T."/>
            <person name="Dalin E."/>
            <person name="Tice H."/>
            <person name="Bruce D."/>
            <person name="Goodwin L."/>
            <person name="Pitluck S."/>
            <person name="Larimer F.W."/>
            <person name="Land M.L."/>
            <person name="Hauser L."/>
            <person name="Sangwan P."/>
            <person name="de Vos W.M."/>
            <person name="Janssen P.H."/>
            <person name="Smidt H."/>
        </authorList>
    </citation>
    <scope>NUCLEOTIDE SEQUENCE [LARGE SCALE GENOMIC DNA]</scope>
    <source>
        <strain evidence="14 15">Ellin428</strain>
    </source>
</reference>
<comment type="caution">
    <text evidence="14">The sequence shown here is derived from an EMBL/GenBank/DDBJ whole genome shotgun (WGS) entry which is preliminary data.</text>
</comment>
<dbReference type="GO" id="GO:0005829">
    <property type="term" value="C:cytosol"/>
    <property type="evidence" value="ECO:0007669"/>
    <property type="project" value="TreeGrafter"/>
</dbReference>
<accession>B4CVW0</accession>
<keyword evidence="2 10" id="KW-0963">Cytoplasm</keyword>
<dbReference type="InterPro" id="IPR014729">
    <property type="entry name" value="Rossmann-like_a/b/a_fold"/>
</dbReference>
<dbReference type="FunCoup" id="B4CVW0">
    <property type="interactions" value="516"/>
</dbReference>
<dbReference type="InterPro" id="IPR009080">
    <property type="entry name" value="tRNAsynth_Ia_anticodon-bd"/>
</dbReference>
<dbReference type="Gene3D" id="1.10.730.20">
    <property type="match status" value="1"/>
</dbReference>
<dbReference type="SUPFAM" id="SSF47323">
    <property type="entry name" value="Anticodon-binding domain of a subclass of class I aminoacyl-tRNA synthetases"/>
    <property type="match status" value="1"/>
</dbReference>
<evidence type="ECO:0000256" key="3">
    <source>
        <dbReference type="ARBA" id="ARBA00022598"/>
    </source>
</evidence>
<comment type="caution">
    <text evidence="10">Lacks conserved residue(s) required for the propagation of feature annotation.</text>
</comment>
<dbReference type="RefSeq" id="WP_006978124.1">
    <property type="nucleotide sequence ID" value="NZ_ABVL01000002.1"/>
</dbReference>
<evidence type="ECO:0000256" key="7">
    <source>
        <dbReference type="ARBA" id="ARBA00023146"/>
    </source>
</evidence>
<feature type="short sequence motif" description="'HIGH' region" evidence="10">
    <location>
        <begin position="57"/>
        <end position="67"/>
    </location>
</feature>
<dbReference type="InParanoid" id="B4CVW0"/>
<keyword evidence="6 10" id="KW-0648">Protein biosynthesis</keyword>
<dbReference type="EMBL" id="ABVL01000002">
    <property type="protein sequence ID" value="EDY21552.1"/>
    <property type="molecule type" value="Genomic_DNA"/>
</dbReference>
<comment type="cofactor">
    <cofactor evidence="10">
        <name>Zn(2+)</name>
        <dbReference type="ChEBI" id="CHEBI:29105"/>
    </cofactor>
    <text evidence="10">Binds 1 zinc ion per subunit.</text>
</comment>
<feature type="binding site" evidence="10">
    <location>
        <position position="922"/>
    </location>
    <ligand>
        <name>Zn(2+)</name>
        <dbReference type="ChEBI" id="CHEBI:29105"/>
    </ligand>
</feature>
<feature type="binding site" evidence="10">
    <location>
        <position position="899"/>
    </location>
    <ligand>
        <name>Zn(2+)</name>
        <dbReference type="ChEBI" id="CHEBI:29105"/>
    </ligand>
</feature>
<feature type="binding site" evidence="10">
    <location>
        <position position="919"/>
    </location>
    <ligand>
        <name>Zn(2+)</name>
        <dbReference type="ChEBI" id="CHEBI:29105"/>
    </ligand>
</feature>
<dbReference type="InterPro" id="IPR033708">
    <property type="entry name" value="Anticodon_Ile_BEm"/>
</dbReference>
<dbReference type="GO" id="GO:0004822">
    <property type="term" value="F:isoleucine-tRNA ligase activity"/>
    <property type="evidence" value="ECO:0007669"/>
    <property type="project" value="UniProtKB-UniRule"/>
</dbReference>
<evidence type="ECO:0000313" key="15">
    <source>
        <dbReference type="Proteomes" id="UP000005824"/>
    </source>
</evidence>
<dbReference type="NCBIfam" id="TIGR00392">
    <property type="entry name" value="ileS"/>
    <property type="match status" value="1"/>
</dbReference>
<name>B4CVW0_9BACT</name>
<keyword evidence="3 10" id="KW-0436">Ligase</keyword>
<dbReference type="Gene3D" id="3.40.50.620">
    <property type="entry name" value="HUPs"/>
    <property type="match status" value="2"/>
</dbReference>
<keyword evidence="7 10" id="KW-0030">Aminoacyl-tRNA synthetase</keyword>
<dbReference type="PANTHER" id="PTHR42765">
    <property type="entry name" value="SOLEUCYL-TRNA SYNTHETASE"/>
    <property type="match status" value="1"/>
</dbReference>
<comment type="catalytic activity">
    <reaction evidence="9 10">
        <text>tRNA(Ile) + L-isoleucine + ATP = L-isoleucyl-tRNA(Ile) + AMP + diphosphate</text>
        <dbReference type="Rhea" id="RHEA:11060"/>
        <dbReference type="Rhea" id="RHEA-COMP:9666"/>
        <dbReference type="Rhea" id="RHEA-COMP:9695"/>
        <dbReference type="ChEBI" id="CHEBI:30616"/>
        <dbReference type="ChEBI" id="CHEBI:33019"/>
        <dbReference type="ChEBI" id="CHEBI:58045"/>
        <dbReference type="ChEBI" id="CHEBI:78442"/>
        <dbReference type="ChEBI" id="CHEBI:78528"/>
        <dbReference type="ChEBI" id="CHEBI:456215"/>
        <dbReference type="EC" id="6.1.1.5"/>
    </reaction>
</comment>
<comment type="subcellular location">
    <subcellularLocation>
        <location evidence="10">Cytoplasm</location>
    </subcellularLocation>
</comment>
<gene>
    <name evidence="10" type="primary">ileS</name>
    <name evidence="14" type="ORF">CfE428DRAFT_0797</name>
</gene>
<evidence type="ECO:0000256" key="5">
    <source>
        <dbReference type="ARBA" id="ARBA00022840"/>
    </source>
</evidence>
<keyword evidence="10" id="KW-0862">Zinc</keyword>
<dbReference type="GO" id="GO:0000049">
    <property type="term" value="F:tRNA binding"/>
    <property type="evidence" value="ECO:0007669"/>
    <property type="project" value="InterPro"/>
</dbReference>
<dbReference type="GO" id="GO:0006428">
    <property type="term" value="P:isoleucyl-tRNA aminoacylation"/>
    <property type="evidence" value="ECO:0007669"/>
    <property type="project" value="UniProtKB-UniRule"/>
</dbReference>
<dbReference type="EC" id="6.1.1.5" evidence="10"/>
<dbReference type="Pfam" id="PF00133">
    <property type="entry name" value="tRNA-synt_1"/>
    <property type="match status" value="1"/>
</dbReference>
<feature type="binding site" evidence="10">
    <location>
        <position position="902"/>
    </location>
    <ligand>
        <name>Zn(2+)</name>
        <dbReference type="ChEBI" id="CHEBI:29105"/>
    </ligand>
</feature>
<dbReference type="GO" id="GO:0002161">
    <property type="term" value="F:aminoacyl-tRNA deacylase activity"/>
    <property type="evidence" value="ECO:0007669"/>
    <property type="project" value="InterPro"/>
</dbReference>
<evidence type="ECO:0000313" key="14">
    <source>
        <dbReference type="EMBL" id="EDY21552.1"/>
    </source>
</evidence>
<dbReference type="SUPFAM" id="SSF50677">
    <property type="entry name" value="ValRS/IleRS/LeuRS editing domain"/>
    <property type="match status" value="1"/>
</dbReference>
<comment type="function">
    <text evidence="8 10">Catalyzes the attachment of isoleucine to tRNA(Ile). As IleRS can inadvertently accommodate and process structurally similar amino acids such as valine, to avoid such errors it has two additional distinct tRNA(Ile)-dependent editing activities. One activity is designated as 'pretransfer' editing and involves the hydrolysis of activated Val-AMP. The other activity is designated 'posttransfer' editing and involves deacylation of mischarged Val-tRNA(Ile).</text>
</comment>
<evidence type="ECO:0000256" key="8">
    <source>
        <dbReference type="ARBA" id="ARBA00025217"/>
    </source>
</evidence>
<evidence type="ECO:0000259" key="12">
    <source>
        <dbReference type="Pfam" id="PF06827"/>
    </source>
</evidence>
<evidence type="ECO:0000259" key="13">
    <source>
        <dbReference type="Pfam" id="PF08264"/>
    </source>
</evidence>
<dbReference type="InterPro" id="IPR013155">
    <property type="entry name" value="M/V/L/I-tRNA-synth_anticd-bd"/>
</dbReference>
<dbReference type="InterPro" id="IPR023585">
    <property type="entry name" value="Ile-tRNA-ligase_type1"/>
</dbReference>
<comment type="domain">
    <text evidence="10">IleRS has two distinct active sites: one for aminoacylation and one for editing. The misactivated valine is translocated from the active site to the editing site, which sterically excludes the correctly activated isoleucine. The single editing site contains two valyl binding pockets, one specific for each substrate (Val-AMP or Val-tRNA(Ile)).</text>
</comment>
<dbReference type="AlphaFoldDB" id="B4CVW0"/>
<feature type="domain" description="Zinc finger FPG/IleRS-type" evidence="12">
    <location>
        <begin position="897"/>
        <end position="925"/>
    </location>
</feature>
<organism evidence="14 15">
    <name type="scientific">Chthoniobacter flavus Ellin428</name>
    <dbReference type="NCBI Taxonomy" id="497964"/>
    <lineage>
        <taxon>Bacteria</taxon>
        <taxon>Pseudomonadati</taxon>
        <taxon>Verrucomicrobiota</taxon>
        <taxon>Spartobacteria</taxon>
        <taxon>Chthoniobacterales</taxon>
        <taxon>Chthoniobacteraceae</taxon>
        <taxon>Chthoniobacter</taxon>
    </lineage>
</organism>
<dbReference type="FunFam" id="3.40.50.620:FF:000092">
    <property type="entry name" value="Isoleucine--tRNA ligase"/>
    <property type="match status" value="1"/>
</dbReference>
<dbReference type="PRINTS" id="PR00984">
    <property type="entry name" value="TRNASYNTHILE"/>
</dbReference>
<comment type="similarity">
    <text evidence="1 10">Belongs to the class-I aminoacyl-tRNA synthetase family. IleS type 1 subfamily.</text>
</comment>
<protein>
    <recommendedName>
        <fullName evidence="10">Isoleucine--tRNA ligase</fullName>
        <ecNumber evidence="10">6.1.1.5</ecNumber>
    </recommendedName>
    <alternativeName>
        <fullName evidence="10">Isoleucyl-tRNA synthetase</fullName>
        <shortName evidence="10">IleRS</shortName>
    </alternativeName>
</protein>
<dbReference type="GO" id="GO:0008270">
    <property type="term" value="F:zinc ion binding"/>
    <property type="evidence" value="ECO:0007669"/>
    <property type="project" value="UniProtKB-UniRule"/>
</dbReference>
<dbReference type="InterPro" id="IPR002300">
    <property type="entry name" value="aa-tRNA-synth_Ia"/>
</dbReference>
<dbReference type="Pfam" id="PF08264">
    <property type="entry name" value="Anticodon_1"/>
    <property type="match status" value="1"/>
</dbReference>
<dbReference type="InterPro" id="IPR001412">
    <property type="entry name" value="aa-tRNA-synth_I_CS"/>
</dbReference>
<feature type="domain" description="Methionyl/Valyl/Leucyl/Isoleucyl-tRNA synthetase anticodon-binding" evidence="13">
    <location>
        <begin position="699"/>
        <end position="847"/>
    </location>
</feature>
<feature type="short sequence motif" description="'KMSKS' region" evidence="10">
    <location>
        <begin position="591"/>
        <end position="595"/>
    </location>
</feature>
<keyword evidence="15" id="KW-1185">Reference proteome</keyword>
<evidence type="ECO:0000256" key="10">
    <source>
        <dbReference type="HAMAP-Rule" id="MF_02002"/>
    </source>
</evidence>
<dbReference type="PANTHER" id="PTHR42765:SF1">
    <property type="entry name" value="ISOLEUCINE--TRNA LIGASE, MITOCHONDRIAL"/>
    <property type="match status" value="1"/>
</dbReference>
<dbReference type="STRING" id="497964.CfE428DRAFT_0797"/>
<keyword evidence="10" id="KW-0479">Metal-binding</keyword>
<dbReference type="InterPro" id="IPR010663">
    <property type="entry name" value="Znf_FPG/IleRS"/>
</dbReference>
<dbReference type="InterPro" id="IPR002301">
    <property type="entry name" value="Ile-tRNA-ligase"/>
</dbReference>
<feature type="binding site" evidence="10">
    <location>
        <position position="550"/>
    </location>
    <ligand>
        <name>L-isoleucyl-5'-AMP</name>
        <dbReference type="ChEBI" id="CHEBI:178002"/>
    </ligand>
</feature>
<evidence type="ECO:0000256" key="1">
    <source>
        <dbReference type="ARBA" id="ARBA00006887"/>
    </source>
</evidence>
<dbReference type="InterPro" id="IPR050081">
    <property type="entry name" value="Ile-tRNA_ligase"/>
</dbReference>
<evidence type="ECO:0000256" key="2">
    <source>
        <dbReference type="ARBA" id="ARBA00022490"/>
    </source>
</evidence>
<dbReference type="SUPFAM" id="SSF52374">
    <property type="entry name" value="Nucleotidylyl transferase"/>
    <property type="match status" value="1"/>
</dbReference>
<dbReference type="PROSITE" id="PS00178">
    <property type="entry name" value="AA_TRNA_LIGASE_I"/>
    <property type="match status" value="1"/>
</dbReference>
<dbReference type="eggNOG" id="COG0060">
    <property type="taxonomic scope" value="Bacteria"/>
</dbReference>
<proteinExistence type="inferred from homology"/>
<dbReference type="Pfam" id="PF06827">
    <property type="entry name" value="zf-FPG_IleRS"/>
    <property type="match status" value="1"/>
</dbReference>
<dbReference type="InterPro" id="IPR009008">
    <property type="entry name" value="Val/Leu/Ile-tRNA-synth_edit"/>
</dbReference>
<sequence length="936" mass="104498">MNYKDTLHLPKTDFPMKADLVTREPERLKIWEEQGLYGQIQDTRKDAPLFVLHDGPPFANGDVHMGTALNKVLKDLIVKSKTMAGFRAPFVPGWDCHGLPIEFKVVKESRGLSPVEVRRKSEEYARKFIDIQRGQFKRLGVFGTWADPYLTLAHGYEAEIIRAFAKFVEKGLVYQSKKPVYWSTGAQTALAEAEVEYADRTDPAIYVKFPLVTGDLAGKANMVIWTTTPWTLPANVAIAVSAKQEYVLVTLGRDGWAEDFFVARPLLESFTREAELQVYGEVATVTGEQLAGLEAQHPFLDRKSRIITADFVTMDSGTGQVHVAPGHGADDYIAGKQHGLPILSPVDDAGKLTEEAGMPAWTGKYVFDANADVVAHLRSIKALLGEQKYLHSYPHCWRSKTPVVFRAVEQFFIKIDALRADALKAIDGVTWLPHWGRNRIYGTVESRPDWCISRQRTWGVPLPVFYDASGQPILDAALARKVADLVDQHGTNLWFEKNDAEWAQMLGLPAGTTRRSDTLDVWIDSGVSHTAVTAKRPELGGSPIADVYIEATDQHRGWFQSSLMTSIALYGQAPYKSVITHGFVVDKDSRKKVSKSEQGTYAKPMNAEHFVGKYGADIVRLWASSVDYQNEVPFSEESFKGLTDAYRSFRNILRILLANLFDFDSAQHAVEFRPLGETGGVAAWTRGPSGEAIRGTIIDRWVLSRLQEVTETCRKAYAEYDFRKVFQTLNQFVTVDISALYVDITKDRLYCDAANSPRRRVTQTVMARVLDSLARLLAPILVFTADEAWQFAGRKTSVHLEQFPEPDAVLRDTALEAQMEQLLGLRGKIGQAVEGARAEKLIGNALEGAVTLQIADQSLYDQLNGREAELEELFILSDLTIAVGGENSARVIRTTRQKCARCWRHRKDVGARPAHPELCERCADVVEDVAKKTVVS</sequence>
<keyword evidence="5 10" id="KW-0067">ATP-binding</keyword>
<evidence type="ECO:0000256" key="6">
    <source>
        <dbReference type="ARBA" id="ARBA00022917"/>
    </source>
</evidence>
<comment type="subunit">
    <text evidence="10">Monomer.</text>
</comment>